<proteinExistence type="predicted"/>
<gene>
    <name evidence="2" type="ORF">ADH66_02725</name>
</gene>
<dbReference type="EMBL" id="CP021422">
    <property type="protein sequence ID" value="ASB39668.1"/>
    <property type="molecule type" value="Genomic_DNA"/>
</dbReference>
<evidence type="ECO:0000313" key="2">
    <source>
        <dbReference type="EMBL" id="ASB39668.1"/>
    </source>
</evidence>
<dbReference type="Gene3D" id="1.10.530.10">
    <property type="match status" value="1"/>
</dbReference>
<keyword evidence="3" id="KW-1185">Reference proteome</keyword>
<reference evidence="3" key="1">
    <citation type="submission" date="2017-05" db="EMBL/GenBank/DDBJ databases">
        <title>Improved OligoMM genomes.</title>
        <authorList>
            <person name="Garzetti D."/>
        </authorList>
    </citation>
    <scope>NUCLEOTIDE SEQUENCE [LARGE SCALE GENOMIC DNA]</scope>
    <source>
        <strain evidence="3">KB18</strain>
    </source>
</reference>
<dbReference type="PANTHER" id="PTHR37423">
    <property type="entry name" value="SOLUBLE LYTIC MUREIN TRANSGLYCOSYLASE-RELATED"/>
    <property type="match status" value="1"/>
</dbReference>
<protein>
    <recommendedName>
        <fullName evidence="1">Transglycosylase SLT domain-containing protein</fullName>
    </recommendedName>
</protein>
<evidence type="ECO:0000259" key="1">
    <source>
        <dbReference type="Pfam" id="PF01464"/>
    </source>
</evidence>
<evidence type="ECO:0000313" key="3">
    <source>
        <dbReference type="Proteomes" id="UP000196710"/>
    </source>
</evidence>
<feature type="domain" description="Transglycosylase SLT" evidence="1">
    <location>
        <begin position="56"/>
        <end position="164"/>
    </location>
</feature>
<dbReference type="Pfam" id="PF01464">
    <property type="entry name" value="SLT"/>
    <property type="match status" value="1"/>
</dbReference>
<accession>A0ABN5A1Z7</accession>
<dbReference type="CDD" id="cd16896">
    <property type="entry name" value="LT_Slt70-like"/>
    <property type="match status" value="1"/>
</dbReference>
<organism evidence="2 3">
    <name type="scientific">Acutalibacter muris</name>
    <dbReference type="NCBI Taxonomy" id="1796620"/>
    <lineage>
        <taxon>Bacteria</taxon>
        <taxon>Bacillati</taxon>
        <taxon>Bacillota</taxon>
        <taxon>Clostridia</taxon>
        <taxon>Eubacteriales</taxon>
        <taxon>Acutalibacteraceae</taxon>
        <taxon>Acutalibacter</taxon>
    </lineage>
</organism>
<dbReference type="Proteomes" id="UP000196710">
    <property type="component" value="Chromosome"/>
</dbReference>
<sequence length="199" mass="22298">MRRAEGGSRMKRRRKWLLPVMAALAVLAVAAALNAPKISGWALRQMYPCRFSETVGREAEEFGLPPELVYAVIKAESGFDPNARSRAGAMGLMQLTEETFLWMAEEHPPENGGLDRYDVDDNVHCGCALLRRLLDHYAAPEVALAAYNAGIGNVDRWLMEPEHSNDGRTLKSIPFPETAAYVKKVTKNWQVYEKLYSDV</sequence>
<dbReference type="InterPro" id="IPR008258">
    <property type="entry name" value="Transglycosylase_SLT_dom_1"/>
</dbReference>
<dbReference type="SUPFAM" id="SSF53955">
    <property type="entry name" value="Lysozyme-like"/>
    <property type="match status" value="1"/>
</dbReference>
<dbReference type="PANTHER" id="PTHR37423:SF2">
    <property type="entry name" value="MEMBRANE-BOUND LYTIC MUREIN TRANSGLYCOSYLASE C"/>
    <property type="match status" value="1"/>
</dbReference>
<name>A0ABN5A1Z7_9FIRM</name>
<dbReference type="InterPro" id="IPR023346">
    <property type="entry name" value="Lysozyme-like_dom_sf"/>
</dbReference>